<dbReference type="Pfam" id="PF02458">
    <property type="entry name" value="Transferase"/>
    <property type="match status" value="1"/>
</dbReference>
<name>A0A067L4Z5_JATCU</name>
<evidence type="ECO:0000313" key="3">
    <source>
        <dbReference type="EMBL" id="KDP39575.1"/>
    </source>
</evidence>
<keyword evidence="2" id="KW-0808">Transferase</keyword>
<reference evidence="3 4" key="1">
    <citation type="journal article" date="2014" name="PLoS ONE">
        <title>Global Analysis of Gene Expression Profiles in Physic Nut (Jatropha curcas L.) Seedlings Exposed to Salt Stress.</title>
        <authorList>
            <person name="Zhang L."/>
            <person name="Zhang C."/>
            <person name="Wu P."/>
            <person name="Chen Y."/>
            <person name="Li M."/>
            <person name="Jiang H."/>
            <person name="Wu G."/>
        </authorList>
    </citation>
    <scope>NUCLEOTIDE SEQUENCE [LARGE SCALE GENOMIC DNA]</scope>
    <source>
        <strain evidence="4">cv. GZQX0401</strain>
        <tissue evidence="3">Young leaves</tissue>
    </source>
</reference>
<proteinExistence type="inferred from homology"/>
<protein>
    <submittedName>
        <fullName evidence="3">Uncharacterized protein</fullName>
    </submittedName>
</protein>
<dbReference type="STRING" id="180498.A0A067L4Z5"/>
<dbReference type="OrthoDB" id="1483986at2759"/>
<dbReference type="Gene3D" id="3.30.559.10">
    <property type="entry name" value="Chloramphenicol acetyltransferase-like domain"/>
    <property type="match status" value="1"/>
</dbReference>
<dbReference type="PANTHER" id="PTHR31147">
    <property type="entry name" value="ACYL TRANSFERASE 4"/>
    <property type="match status" value="1"/>
</dbReference>
<evidence type="ECO:0000256" key="1">
    <source>
        <dbReference type="ARBA" id="ARBA00009861"/>
    </source>
</evidence>
<evidence type="ECO:0000313" key="4">
    <source>
        <dbReference type="Proteomes" id="UP000027138"/>
    </source>
</evidence>
<sequence length="171" mass="18875">MRMILLNNAGKFNPPLLPEGYYGNGFVLSTAVATAGEISKNPIGYGLELIRKAKMEFDREYIKSVADLLVIKGRPHIAVEGAYVVSDVRHTGFKEVDFGWGKAIYGGPAKAIPILASFYVPFERKKGENGILIPICLPAQAMERFVKELKNLLDDNTVIDVNRSSLIMFAL</sequence>
<comment type="similarity">
    <text evidence="1">Belongs to the plant acyltransferase family.</text>
</comment>
<accession>A0A067L4Z5</accession>
<dbReference type="EMBL" id="KK914347">
    <property type="protein sequence ID" value="KDP39575.1"/>
    <property type="molecule type" value="Genomic_DNA"/>
</dbReference>
<keyword evidence="4" id="KW-1185">Reference proteome</keyword>
<dbReference type="AlphaFoldDB" id="A0A067L4Z5"/>
<organism evidence="3 4">
    <name type="scientific">Jatropha curcas</name>
    <name type="common">Barbados nut</name>
    <dbReference type="NCBI Taxonomy" id="180498"/>
    <lineage>
        <taxon>Eukaryota</taxon>
        <taxon>Viridiplantae</taxon>
        <taxon>Streptophyta</taxon>
        <taxon>Embryophyta</taxon>
        <taxon>Tracheophyta</taxon>
        <taxon>Spermatophyta</taxon>
        <taxon>Magnoliopsida</taxon>
        <taxon>eudicotyledons</taxon>
        <taxon>Gunneridae</taxon>
        <taxon>Pentapetalae</taxon>
        <taxon>rosids</taxon>
        <taxon>fabids</taxon>
        <taxon>Malpighiales</taxon>
        <taxon>Euphorbiaceae</taxon>
        <taxon>Crotonoideae</taxon>
        <taxon>Jatropheae</taxon>
        <taxon>Jatropha</taxon>
    </lineage>
</organism>
<dbReference type="PANTHER" id="PTHR31147:SF66">
    <property type="entry name" value="OS05G0315700 PROTEIN"/>
    <property type="match status" value="1"/>
</dbReference>
<dbReference type="InterPro" id="IPR023213">
    <property type="entry name" value="CAT-like_dom_sf"/>
</dbReference>
<dbReference type="Proteomes" id="UP000027138">
    <property type="component" value="Unassembled WGS sequence"/>
</dbReference>
<evidence type="ECO:0000256" key="2">
    <source>
        <dbReference type="ARBA" id="ARBA00022679"/>
    </source>
</evidence>
<dbReference type="InterPro" id="IPR050898">
    <property type="entry name" value="Plant_acyltransferase"/>
</dbReference>
<dbReference type="GO" id="GO:0016740">
    <property type="term" value="F:transferase activity"/>
    <property type="evidence" value="ECO:0007669"/>
    <property type="project" value="UniProtKB-KW"/>
</dbReference>
<gene>
    <name evidence="3" type="ORF">JCGZ_02595</name>
</gene>